<dbReference type="EMBL" id="JAVGVR010000001">
    <property type="protein sequence ID" value="MDQ6599320.1"/>
    <property type="molecule type" value="Genomic_DNA"/>
</dbReference>
<evidence type="ECO:0000313" key="5">
    <source>
        <dbReference type="Proteomes" id="UP001178888"/>
    </source>
</evidence>
<evidence type="ECO:0000256" key="1">
    <source>
        <dbReference type="SAM" id="MobiDB-lite"/>
    </source>
</evidence>
<dbReference type="AlphaFoldDB" id="A0A4R5VQ70"/>
<reference evidence="3 4" key="1">
    <citation type="submission" date="2019-03" db="EMBL/GenBank/DDBJ databases">
        <title>Bacillus niacini sp. nov. a Nicotinate-Metabolizing Mesophile Isolated from Soil.</title>
        <authorList>
            <person name="Zhang G."/>
        </authorList>
    </citation>
    <scope>NUCLEOTIDE SEQUENCE [LARGE SCALE GENOMIC DNA]</scope>
    <source>
        <strain evidence="3 4">WN066</strain>
    </source>
</reference>
<dbReference type="RefSeq" id="WP_133336141.1">
    <property type="nucleotide sequence ID" value="NZ_JAVGVR010000001.1"/>
</dbReference>
<gene>
    <name evidence="3" type="ORF">E2K98_16985</name>
    <name evidence="2" type="ORF">RCG21_23790</name>
</gene>
<evidence type="ECO:0000313" key="2">
    <source>
        <dbReference type="EMBL" id="MDQ6599320.1"/>
    </source>
</evidence>
<feature type="region of interest" description="Disordered" evidence="1">
    <location>
        <begin position="230"/>
        <end position="251"/>
    </location>
</feature>
<keyword evidence="5" id="KW-1185">Reference proteome</keyword>
<proteinExistence type="predicted"/>
<dbReference type="Proteomes" id="UP000295132">
    <property type="component" value="Unassembled WGS sequence"/>
</dbReference>
<evidence type="ECO:0000313" key="3">
    <source>
        <dbReference type="EMBL" id="TDK60397.1"/>
    </source>
</evidence>
<comment type="caution">
    <text evidence="3">The sequence shown here is derived from an EMBL/GenBank/DDBJ whole genome shotgun (WGS) entry which is preliminary data.</text>
</comment>
<name>A0A4R5VQ70_9BACI</name>
<reference evidence="2" key="2">
    <citation type="submission" date="2023-08" db="EMBL/GenBank/DDBJ databases">
        <title>Nitrogen cycling bacteria in agricultural field soils.</title>
        <authorList>
            <person name="Jang J."/>
        </authorList>
    </citation>
    <scope>NUCLEOTIDE SEQUENCE</scope>
    <source>
        <strain evidence="2">PS3-36</strain>
    </source>
</reference>
<sequence length="251" mass="27531">MRKLVIVVIVLSFFGYGPLKSLFHSAKETANELQISEQKKAVNFLITENNTDSQASKTGAAVIVRYDQENHKLKSAPVLLPVSETVDNKPKLKELKQTVQKNYGISIDHFFMLNPSSISKIIDQLAPDGVTINEGKGPLHGKEVLEYIQQVAVDPENTEELKTIISSLKNEIKNQSSDNLLLIAPSIINEVANSINTDLGKGQLVGLGLSAIMNPITKIEPLQFVKGNEKDDSATVNSIPEEEDQSKSIIN</sequence>
<evidence type="ECO:0000313" key="4">
    <source>
        <dbReference type="Proteomes" id="UP000295132"/>
    </source>
</evidence>
<protein>
    <submittedName>
        <fullName evidence="3">Uncharacterized protein</fullName>
    </submittedName>
</protein>
<dbReference type="Gene3D" id="3.40.630.190">
    <property type="entry name" value="LCP protein"/>
    <property type="match status" value="1"/>
</dbReference>
<organism evidence="3 4">
    <name type="scientific">Bacillus salipaludis</name>
    <dbReference type="NCBI Taxonomy" id="2547811"/>
    <lineage>
        <taxon>Bacteria</taxon>
        <taxon>Bacillati</taxon>
        <taxon>Bacillota</taxon>
        <taxon>Bacilli</taxon>
        <taxon>Bacillales</taxon>
        <taxon>Bacillaceae</taxon>
        <taxon>Bacillus</taxon>
    </lineage>
</organism>
<dbReference type="EMBL" id="SMYO01000007">
    <property type="protein sequence ID" value="TDK60397.1"/>
    <property type="molecule type" value="Genomic_DNA"/>
</dbReference>
<accession>A0A4R5VQ70</accession>
<dbReference type="Proteomes" id="UP001178888">
    <property type="component" value="Unassembled WGS sequence"/>
</dbReference>